<keyword evidence="1" id="KW-0472">Membrane</keyword>
<dbReference type="Proteomes" id="UP001162480">
    <property type="component" value="Chromosome 9"/>
</dbReference>
<evidence type="ECO:0000313" key="3">
    <source>
        <dbReference type="Proteomes" id="UP001162480"/>
    </source>
</evidence>
<reference evidence="2" key="1">
    <citation type="submission" date="2023-08" db="EMBL/GenBank/DDBJ databases">
        <authorList>
            <person name="Alioto T."/>
            <person name="Alioto T."/>
            <person name="Gomez Garrido J."/>
        </authorList>
    </citation>
    <scope>NUCLEOTIDE SEQUENCE</scope>
</reference>
<evidence type="ECO:0000256" key="1">
    <source>
        <dbReference type="SAM" id="Phobius"/>
    </source>
</evidence>
<keyword evidence="1" id="KW-0812">Transmembrane</keyword>
<evidence type="ECO:0000313" key="2">
    <source>
        <dbReference type="EMBL" id="CAI9727533.1"/>
    </source>
</evidence>
<gene>
    <name evidence="2" type="ORF">OCTVUL_1B030983</name>
</gene>
<keyword evidence="1" id="KW-1133">Transmembrane helix</keyword>
<proteinExistence type="predicted"/>
<keyword evidence="3" id="KW-1185">Reference proteome</keyword>
<dbReference type="AlphaFoldDB" id="A0AA36B421"/>
<accession>A0AA36B421</accession>
<sequence length="119" mass="13931">MVKITLVCGVHSHLLKYIHNDKLFSGANNKNTHYQNRWSSIWISLCITYVYVHFFICVSSKWVLSLCYPFVWGVFFWYFFNTEILLWLVDVPKKLGSIHDDDDGGDAPCLYIVIKYALS</sequence>
<name>A0AA36B421_OCTVU</name>
<protein>
    <submittedName>
        <fullName evidence="2">Uncharacterized protein</fullName>
    </submittedName>
</protein>
<dbReference type="EMBL" id="OX597822">
    <property type="protein sequence ID" value="CAI9727533.1"/>
    <property type="molecule type" value="Genomic_DNA"/>
</dbReference>
<feature type="transmembrane region" description="Helical" evidence="1">
    <location>
        <begin position="41"/>
        <end position="64"/>
    </location>
</feature>
<feature type="transmembrane region" description="Helical" evidence="1">
    <location>
        <begin position="70"/>
        <end position="89"/>
    </location>
</feature>
<organism evidence="2 3">
    <name type="scientific">Octopus vulgaris</name>
    <name type="common">Common octopus</name>
    <dbReference type="NCBI Taxonomy" id="6645"/>
    <lineage>
        <taxon>Eukaryota</taxon>
        <taxon>Metazoa</taxon>
        <taxon>Spiralia</taxon>
        <taxon>Lophotrochozoa</taxon>
        <taxon>Mollusca</taxon>
        <taxon>Cephalopoda</taxon>
        <taxon>Coleoidea</taxon>
        <taxon>Octopodiformes</taxon>
        <taxon>Octopoda</taxon>
        <taxon>Incirrata</taxon>
        <taxon>Octopodidae</taxon>
        <taxon>Octopus</taxon>
    </lineage>
</organism>